<dbReference type="InterPro" id="IPR002645">
    <property type="entry name" value="STAS_dom"/>
</dbReference>
<feature type="domain" description="STAS" evidence="1">
    <location>
        <begin position="17"/>
        <end position="97"/>
    </location>
</feature>
<dbReference type="Proteomes" id="UP000619293">
    <property type="component" value="Unassembled WGS sequence"/>
</dbReference>
<dbReference type="AlphaFoldDB" id="A0A8J3K439"/>
<dbReference type="EMBL" id="BONG01000071">
    <property type="protein sequence ID" value="GIF93719.1"/>
    <property type="molecule type" value="Genomic_DNA"/>
</dbReference>
<dbReference type="InterPro" id="IPR036513">
    <property type="entry name" value="STAS_dom_sf"/>
</dbReference>
<dbReference type="CDD" id="cd07043">
    <property type="entry name" value="STAS_anti-anti-sigma_factors"/>
    <property type="match status" value="1"/>
</dbReference>
<dbReference type="Gene3D" id="3.30.750.24">
    <property type="entry name" value="STAS domain"/>
    <property type="match status" value="1"/>
</dbReference>
<dbReference type="Pfam" id="PF01740">
    <property type="entry name" value="STAS"/>
    <property type="match status" value="1"/>
</dbReference>
<sequence length="146" mass="15619">MTDPLTVSTVTRRIGTVIAVAGRLDAGTSAHLARTLGDLLRCRPCLAVTVDLSRLDFIGGTGIGVLALYRAAATRLGVVLRIVDPPPHIRIIIEASGCELLTAAGNRAAGGVGSWPMRCRNRRLVVSADTTLSRQRAVRRCWRPQP</sequence>
<reference evidence="2 3" key="1">
    <citation type="submission" date="2021-01" db="EMBL/GenBank/DDBJ databases">
        <title>Whole genome shotgun sequence of Catellatospora chokoriensis NBRC 107358.</title>
        <authorList>
            <person name="Komaki H."/>
            <person name="Tamura T."/>
        </authorList>
    </citation>
    <scope>NUCLEOTIDE SEQUENCE [LARGE SCALE GENOMIC DNA]</scope>
    <source>
        <strain evidence="2 3">NBRC 107358</strain>
    </source>
</reference>
<evidence type="ECO:0000313" key="2">
    <source>
        <dbReference type="EMBL" id="GIF93719.1"/>
    </source>
</evidence>
<proteinExistence type="predicted"/>
<dbReference type="PROSITE" id="PS50801">
    <property type="entry name" value="STAS"/>
    <property type="match status" value="1"/>
</dbReference>
<evidence type="ECO:0000259" key="1">
    <source>
        <dbReference type="PROSITE" id="PS50801"/>
    </source>
</evidence>
<dbReference type="SUPFAM" id="SSF52091">
    <property type="entry name" value="SpoIIaa-like"/>
    <property type="match status" value="1"/>
</dbReference>
<name>A0A8J3K439_9ACTN</name>
<comment type="caution">
    <text evidence="2">The sequence shown here is derived from an EMBL/GenBank/DDBJ whole genome shotgun (WGS) entry which is preliminary data.</text>
</comment>
<evidence type="ECO:0000313" key="3">
    <source>
        <dbReference type="Proteomes" id="UP000619293"/>
    </source>
</evidence>
<keyword evidence="3" id="KW-1185">Reference proteome</keyword>
<organism evidence="2 3">
    <name type="scientific">Catellatospora chokoriensis</name>
    <dbReference type="NCBI Taxonomy" id="310353"/>
    <lineage>
        <taxon>Bacteria</taxon>
        <taxon>Bacillati</taxon>
        <taxon>Actinomycetota</taxon>
        <taxon>Actinomycetes</taxon>
        <taxon>Micromonosporales</taxon>
        <taxon>Micromonosporaceae</taxon>
        <taxon>Catellatospora</taxon>
    </lineage>
</organism>
<accession>A0A8J3K439</accession>
<protein>
    <recommendedName>
        <fullName evidence="1">STAS domain-containing protein</fullName>
    </recommendedName>
</protein>
<gene>
    <name evidence="2" type="ORF">Cch02nite_71630</name>
</gene>